<dbReference type="Proteomes" id="UP000001589">
    <property type="component" value="Chromosome"/>
</dbReference>
<gene>
    <name evidence="3" type="ordered locus">P9515_07631</name>
</gene>
<sequence>MNMENAINIQFIIPTYNEEHNINSLFDTLSIMKKEVEKQYLSDKFNWSLLVADNASNDKTLETLDFNGKKFENLEILPFYKNYGFSFSTSYLLHKSSGDICILIPADGQIPIEIVIRGIVNSIDSNTNTLFVRAPETKSNYLGINIINNFKKLFYLMINKFNEETPKGFFGMGVYLGNSLKPVRELPKGFVPFQIRTVLPSLLEDYSILKFRELDRSQGKSGFNLSSYANEALSILIRSEYISRYAVKFIILSIFFLLFAGSLIVFLIKLFIPGAIIPGFTSIILLVLTSSMLNIISIYFIAIRLEKILLMPSNYSPRIKKIK</sequence>
<dbReference type="CAZy" id="GT2">
    <property type="family name" value="Glycosyltransferase Family 2"/>
</dbReference>
<feature type="transmembrane region" description="Helical" evidence="1">
    <location>
        <begin position="280"/>
        <end position="302"/>
    </location>
</feature>
<dbReference type="GO" id="GO:0005886">
    <property type="term" value="C:plasma membrane"/>
    <property type="evidence" value="ECO:0007669"/>
    <property type="project" value="TreeGrafter"/>
</dbReference>
<feature type="domain" description="Glycosyltransferase 2-like" evidence="2">
    <location>
        <begin position="11"/>
        <end position="142"/>
    </location>
</feature>
<dbReference type="HOGENOM" id="CLU_860141_0_0_3"/>
<dbReference type="STRING" id="167542.P9515_07631"/>
<dbReference type="GO" id="GO:0016740">
    <property type="term" value="F:transferase activity"/>
    <property type="evidence" value="ECO:0007669"/>
    <property type="project" value="UniProtKB-KW"/>
</dbReference>
<dbReference type="InterPro" id="IPR029044">
    <property type="entry name" value="Nucleotide-diphossugar_trans"/>
</dbReference>
<keyword evidence="1" id="KW-0812">Transmembrane</keyword>
<reference evidence="3 4" key="1">
    <citation type="journal article" date="2007" name="PLoS Genet.">
        <title>Patterns and implications of gene gain and loss in the evolution of Prochlorococcus.</title>
        <authorList>
            <person name="Kettler G.C."/>
            <person name="Martiny A.C."/>
            <person name="Huang K."/>
            <person name="Zucker J."/>
            <person name="Coleman M.L."/>
            <person name="Rodrigue S."/>
            <person name="Chen F."/>
            <person name="Lapidus A."/>
            <person name="Ferriera S."/>
            <person name="Johnson J."/>
            <person name="Steglich C."/>
            <person name="Church G.M."/>
            <person name="Richardson P."/>
            <person name="Chisholm S.W."/>
        </authorList>
    </citation>
    <scope>NUCLEOTIDE SEQUENCE [LARGE SCALE GENOMIC DNA]</scope>
    <source>
        <strain evidence="3 4">MIT 9515</strain>
    </source>
</reference>
<dbReference type="KEGG" id="pmc:P9515_07631"/>
<evidence type="ECO:0000259" key="2">
    <source>
        <dbReference type="Pfam" id="PF00535"/>
    </source>
</evidence>
<proteinExistence type="predicted"/>
<keyword evidence="1" id="KW-1133">Transmembrane helix</keyword>
<organism evidence="3 4">
    <name type="scientific">Prochlorococcus marinus (strain MIT 9515)</name>
    <dbReference type="NCBI Taxonomy" id="167542"/>
    <lineage>
        <taxon>Bacteria</taxon>
        <taxon>Bacillati</taxon>
        <taxon>Cyanobacteriota</taxon>
        <taxon>Cyanophyceae</taxon>
        <taxon>Synechococcales</taxon>
        <taxon>Prochlorococcaceae</taxon>
        <taxon>Prochlorococcus</taxon>
    </lineage>
</organism>
<protein>
    <submittedName>
        <fullName evidence="3">Glycosyl transferase, family 2</fullName>
    </submittedName>
</protein>
<dbReference type="PANTHER" id="PTHR48090:SF8">
    <property type="entry name" value="GLYCOSYLTRANSFERASE CSBB-RELATED"/>
    <property type="match status" value="1"/>
</dbReference>
<accession>A2BW11</accession>
<evidence type="ECO:0000256" key="1">
    <source>
        <dbReference type="SAM" id="Phobius"/>
    </source>
</evidence>
<dbReference type="EMBL" id="CP000552">
    <property type="protein sequence ID" value="ABM71972.1"/>
    <property type="molecule type" value="Genomic_DNA"/>
</dbReference>
<keyword evidence="3" id="KW-0808">Transferase</keyword>
<evidence type="ECO:0000313" key="4">
    <source>
        <dbReference type="Proteomes" id="UP000001589"/>
    </source>
</evidence>
<dbReference type="Gene3D" id="3.90.550.10">
    <property type="entry name" value="Spore Coat Polysaccharide Biosynthesis Protein SpsA, Chain A"/>
    <property type="match status" value="1"/>
</dbReference>
<dbReference type="PANTHER" id="PTHR48090">
    <property type="entry name" value="UNDECAPRENYL-PHOSPHATE 4-DEOXY-4-FORMAMIDO-L-ARABINOSE TRANSFERASE-RELATED"/>
    <property type="match status" value="1"/>
</dbReference>
<keyword evidence="1" id="KW-0472">Membrane</keyword>
<dbReference type="SUPFAM" id="SSF53448">
    <property type="entry name" value="Nucleotide-diphospho-sugar transferases"/>
    <property type="match status" value="1"/>
</dbReference>
<dbReference type="AlphaFoldDB" id="A2BW11"/>
<dbReference type="Pfam" id="PF00535">
    <property type="entry name" value="Glycos_transf_2"/>
    <property type="match status" value="1"/>
</dbReference>
<dbReference type="InterPro" id="IPR050256">
    <property type="entry name" value="Glycosyltransferase_2"/>
</dbReference>
<feature type="transmembrane region" description="Helical" evidence="1">
    <location>
        <begin position="245"/>
        <end position="268"/>
    </location>
</feature>
<evidence type="ECO:0000313" key="3">
    <source>
        <dbReference type="EMBL" id="ABM71972.1"/>
    </source>
</evidence>
<name>A2BW11_PROM5</name>
<dbReference type="InterPro" id="IPR001173">
    <property type="entry name" value="Glyco_trans_2-like"/>
</dbReference>
<dbReference type="eggNOG" id="COG0463">
    <property type="taxonomic scope" value="Bacteria"/>
</dbReference>